<reference evidence="1" key="1">
    <citation type="submission" date="2022-03" db="EMBL/GenBank/DDBJ databases">
        <title>Complete genome sequence of Caldinitratiruptor microaerophilus.</title>
        <authorList>
            <person name="Mukaiyama R."/>
            <person name="Nishiyama T."/>
            <person name="Ueda K."/>
        </authorList>
    </citation>
    <scope>NUCLEOTIDE SEQUENCE</scope>
    <source>
        <strain evidence="1">JCM 16183</strain>
    </source>
</reference>
<name>A0AA35G7U1_9FIRM</name>
<dbReference type="Gene3D" id="3.40.50.150">
    <property type="entry name" value="Vaccinia Virus protein VP39"/>
    <property type="match status" value="1"/>
</dbReference>
<dbReference type="Pfam" id="PF13489">
    <property type="entry name" value="Methyltransf_23"/>
    <property type="match status" value="1"/>
</dbReference>
<accession>A0AA35G7U1</accession>
<evidence type="ECO:0008006" key="3">
    <source>
        <dbReference type="Google" id="ProtNLM"/>
    </source>
</evidence>
<evidence type="ECO:0000313" key="2">
    <source>
        <dbReference type="Proteomes" id="UP001163687"/>
    </source>
</evidence>
<gene>
    <name evidence="1" type="ORF">caldi_07780</name>
</gene>
<dbReference type="CDD" id="cd02440">
    <property type="entry name" value="AdoMet_MTases"/>
    <property type="match status" value="1"/>
</dbReference>
<dbReference type="RefSeq" id="WP_264843795.1">
    <property type="nucleotide sequence ID" value="NZ_AP025628.1"/>
</dbReference>
<organism evidence="1 2">
    <name type="scientific">Caldinitratiruptor microaerophilus</name>
    <dbReference type="NCBI Taxonomy" id="671077"/>
    <lineage>
        <taxon>Bacteria</taxon>
        <taxon>Bacillati</taxon>
        <taxon>Bacillota</taxon>
        <taxon>Clostridia</taxon>
        <taxon>Eubacteriales</taxon>
        <taxon>Symbiobacteriaceae</taxon>
        <taxon>Caldinitratiruptor</taxon>
    </lineage>
</organism>
<dbReference type="Proteomes" id="UP001163687">
    <property type="component" value="Chromosome"/>
</dbReference>
<dbReference type="SUPFAM" id="SSF53335">
    <property type="entry name" value="S-adenosyl-L-methionine-dependent methyltransferases"/>
    <property type="match status" value="1"/>
</dbReference>
<sequence length="332" mass="35397">MKVLLVAPGTEAADANRVAQLAWALSVLGHSATGLYTARRDPAAVIEEALVGEVNLVVVLEGADLPPATQRALARAGVPVAHWPSDGEAEDVVERARDLIARIDAGAVGASVAGKPEDYYEHVHGTLLSLIPAGVRRVLDVGCAAGRLGAALKARGSTEVIGIEVVPEVAERARARLDQVFVGDAEKLDLPFPAGYFDCIVYGDVLEHLRDPWEVLKRHLRYLSADGSVVASIPNVNHFSVVAALLGGAWPYQPAGILDRTHLRFFTLSEIVSMFESAGLMIVQLAANTTPDLTSLVERFCEALAPLGMVSPTYATEAIVVQYVFRAIRKPA</sequence>
<dbReference type="AlphaFoldDB" id="A0AA35G7U1"/>
<proteinExistence type="predicted"/>
<dbReference type="KEGG" id="cmic:caldi_07780"/>
<dbReference type="InterPro" id="IPR029063">
    <property type="entry name" value="SAM-dependent_MTases_sf"/>
</dbReference>
<dbReference type="EMBL" id="AP025628">
    <property type="protein sequence ID" value="BDG59688.1"/>
    <property type="molecule type" value="Genomic_DNA"/>
</dbReference>
<protein>
    <recommendedName>
        <fullName evidence="3">Class I SAM-dependent methyltransferase</fullName>
    </recommendedName>
</protein>
<keyword evidence="2" id="KW-1185">Reference proteome</keyword>
<dbReference type="PANTHER" id="PTHR43861">
    <property type="entry name" value="TRANS-ACONITATE 2-METHYLTRANSFERASE-RELATED"/>
    <property type="match status" value="1"/>
</dbReference>
<evidence type="ECO:0000313" key="1">
    <source>
        <dbReference type="EMBL" id="BDG59688.1"/>
    </source>
</evidence>